<proteinExistence type="inferred from homology"/>
<gene>
    <name evidence="2" type="ORF">EDD73_104111</name>
</gene>
<dbReference type="InterPro" id="IPR011042">
    <property type="entry name" value="6-blade_b-propeller_TolB-like"/>
</dbReference>
<dbReference type="Gene3D" id="2.120.10.30">
    <property type="entry name" value="TolB, C-terminal domain"/>
    <property type="match status" value="1"/>
</dbReference>
<dbReference type="SUPFAM" id="SSF82171">
    <property type="entry name" value="DPP6 N-terminal domain-like"/>
    <property type="match status" value="1"/>
</dbReference>
<protein>
    <submittedName>
        <fullName evidence="2">WD40 repeat protein</fullName>
    </submittedName>
</protein>
<dbReference type="PANTHER" id="PTHR36842">
    <property type="entry name" value="PROTEIN TOLB HOMOLOG"/>
    <property type="match status" value="1"/>
</dbReference>
<evidence type="ECO:0000256" key="1">
    <source>
        <dbReference type="ARBA" id="ARBA00009820"/>
    </source>
</evidence>
<reference evidence="2 3" key="1">
    <citation type="submission" date="2019-03" db="EMBL/GenBank/DDBJ databases">
        <title>Genomic Encyclopedia of Type Strains, Phase IV (KMG-IV): sequencing the most valuable type-strain genomes for metagenomic binning, comparative biology and taxonomic classification.</title>
        <authorList>
            <person name="Goeker M."/>
        </authorList>
    </citation>
    <scope>NUCLEOTIDE SEQUENCE [LARGE SCALE GENOMIC DNA]</scope>
    <source>
        <strain evidence="2 3">DSM 11170</strain>
    </source>
</reference>
<organism evidence="2 3">
    <name type="scientific">Heliophilum fasciatum</name>
    <dbReference type="NCBI Taxonomy" id="35700"/>
    <lineage>
        <taxon>Bacteria</taxon>
        <taxon>Bacillati</taxon>
        <taxon>Bacillota</taxon>
        <taxon>Clostridia</taxon>
        <taxon>Eubacteriales</taxon>
        <taxon>Heliobacteriaceae</taxon>
        <taxon>Heliophilum</taxon>
    </lineage>
</organism>
<keyword evidence="3" id="KW-1185">Reference proteome</keyword>
<comment type="similarity">
    <text evidence="1">Belongs to the TolB family.</text>
</comment>
<dbReference type="EMBL" id="SLXT01000004">
    <property type="protein sequence ID" value="TCP68208.1"/>
    <property type="molecule type" value="Genomic_DNA"/>
</dbReference>
<name>A0A4R2RXJ6_9FIRM</name>
<dbReference type="Pfam" id="PF07676">
    <property type="entry name" value="PD40"/>
    <property type="match status" value="1"/>
</dbReference>
<dbReference type="AlphaFoldDB" id="A0A4R2RXJ6"/>
<sequence length="475" mass="53278">MKRLMSGIPFIAALLMVLLAAYTLVTSKQTPLFPTNGEDVQGDRTQILEPKILPPPSNMLAFYPYTPQFIDLGPICEQAVLQGNQPLPVPTPSVRMEKKPTDVGIAWSSLTLNHQRDRIAFQTKSGLYVVNLRTKQSARVFSLPDDGNSRFGTGITWNPEDTHLTFTEIRGGTSEGADATLLYRIHLLQLDDLTDKIIHETFSQPDLPLWSPDGRYVALDNPLVLMERKTGKTTPVGTGKDARHPRWSPDSNYLVFMQYSAPDRAEIYRYTMETKEMLPLTSMGKAARAVEWLKSPSTILMETENYASGVDTGRHHVGEVRPHSESSIRWLSPFDRQESNRYYAISPNERYVILRKTEPYTTNGSEENAFSLIGVNRELNFFSWHFVRLHSFAANAPLSFAWGKDGKLLYLTEAKATVTPPATVGAQGTVAAPAGTAWEMYSFDFEQQAVQKVWETPTPTRLIGVDGSIIYHSPY</sequence>
<dbReference type="RefSeq" id="WP_131918236.1">
    <property type="nucleotide sequence ID" value="NZ_JAOQNU010000004.1"/>
</dbReference>
<dbReference type="Proteomes" id="UP000294813">
    <property type="component" value="Unassembled WGS sequence"/>
</dbReference>
<dbReference type="PANTHER" id="PTHR36842:SF1">
    <property type="entry name" value="PROTEIN TOLB"/>
    <property type="match status" value="1"/>
</dbReference>
<evidence type="ECO:0000313" key="3">
    <source>
        <dbReference type="Proteomes" id="UP000294813"/>
    </source>
</evidence>
<accession>A0A4R2RXJ6</accession>
<evidence type="ECO:0000313" key="2">
    <source>
        <dbReference type="EMBL" id="TCP68208.1"/>
    </source>
</evidence>
<comment type="caution">
    <text evidence="2">The sequence shown here is derived from an EMBL/GenBank/DDBJ whole genome shotgun (WGS) entry which is preliminary data.</text>
</comment>
<dbReference type="OrthoDB" id="108903at2"/>
<dbReference type="InterPro" id="IPR011659">
    <property type="entry name" value="WD40"/>
</dbReference>